<dbReference type="EMBL" id="GBXM01045646">
    <property type="protein sequence ID" value="JAH62931.1"/>
    <property type="molecule type" value="Transcribed_RNA"/>
</dbReference>
<sequence length="16" mass="2185">MYWNICFRLIKVRWKK</sequence>
<proteinExistence type="predicted"/>
<evidence type="ECO:0000313" key="1">
    <source>
        <dbReference type="EMBL" id="JAH62931.1"/>
    </source>
</evidence>
<dbReference type="AlphaFoldDB" id="A0A0E9UAR7"/>
<reference evidence="1" key="1">
    <citation type="submission" date="2014-11" db="EMBL/GenBank/DDBJ databases">
        <authorList>
            <person name="Amaro Gonzalez C."/>
        </authorList>
    </citation>
    <scope>NUCLEOTIDE SEQUENCE</scope>
</reference>
<accession>A0A0E9UAR7</accession>
<organism evidence="1">
    <name type="scientific">Anguilla anguilla</name>
    <name type="common">European freshwater eel</name>
    <name type="synonym">Muraena anguilla</name>
    <dbReference type="NCBI Taxonomy" id="7936"/>
    <lineage>
        <taxon>Eukaryota</taxon>
        <taxon>Metazoa</taxon>
        <taxon>Chordata</taxon>
        <taxon>Craniata</taxon>
        <taxon>Vertebrata</taxon>
        <taxon>Euteleostomi</taxon>
        <taxon>Actinopterygii</taxon>
        <taxon>Neopterygii</taxon>
        <taxon>Teleostei</taxon>
        <taxon>Anguilliformes</taxon>
        <taxon>Anguillidae</taxon>
        <taxon>Anguilla</taxon>
    </lineage>
</organism>
<protein>
    <submittedName>
        <fullName evidence="1">Uncharacterized protein</fullName>
    </submittedName>
</protein>
<reference evidence="1" key="2">
    <citation type="journal article" date="2015" name="Fish Shellfish Immunol.">
        <title>Early steps in the European eel (Anguilla anguilla)-Vibrio vulnificus interaction in the gills: Role of the RtxA13 toxin.</title>
        <authorList>
            <person name="Callol A."/>
            <person name="Pajuelo D."/>
            <person name="Ebbesson L."/>
            <person name="Teles M."/>
            <person name="MacKenzie S."/>
            <person name="Amaro C."/>
        </authorList>
    </citation>
    <scope>NUCLEOTIDE SEQUENCE</scope>
</reference>
<name>A0A0E9UAR7_ANGAN</name>